<organism evidence="2 3">
    <name type="scientific">Haemophilus influenzae R3021</name>
    <dbReference type="NCBI Taxonomy" id="375432"/>
    <lineage>
        <taxon>Bacteria</taxon>
        <taxon>Pseudomonadati</taxon>
        <taxon>Pseudomonadota</taxon>
        <taxon>Gammaproteobacteria</taxon>
        <taxon>Pasteurellales</taxon>
        <taxon>Pasteurellaceae</taxon>
        <taxon>Haemophilus</taxon>
    </lineage>
</organism>
<keyword evidence="2" id="KW-0547">Nucleotide-binding</keyword>
<keyword evidence="2" id="KW-0067">ATP-binding</keyword>
<proteinExistence type="predicted"/>
<dbReference type="GO" id="GO:0005524">
    <property type="term" value="F:ATP binding"/>
    <property type="evidence" value="ECO:0007669"/>
    <property type="project" value="UniProtKB-KW"/>
</dbReference>
<evidence type="ECO:0000313" key="2">
    <source>
        <dbReference type="EMBL" id="EDJ91123.1"/>
    </source>
</evidence>
<name>A4N3S3_HAEIF</name>
<dbReference type="Proteomes" id="UP000003798">
    <property type="component" value="Unassembled WGS sequence"/>
</dbReference>
<accession>A4N3S3</accession>
<gene>
    <name evidence="2" type="ORF">CGSHi22421_10292</name>
</gene>
<sequence>MNWQTELNNSLNWILTALFWVILCFSVTMLALKQTTFGKKFWCIVSPSMDKKQALN</sequence>
<feature type="transmembrane region" description="Helical" evidence="1">
    <location>
        <begin position="12"/>
        <end position="32"/>
    </location>
</feature>
<dbReference type="AlphaFoldDB" id="A4N3S3"/>
<reference evidence="2 3" key="1">
    <citation type="journal article" date="2007" name="Genome Biol.">
        <title>Characterization and modeling of the Haemophilus influenzae core and supragenomes based on the complete genomic sequences of Rd and 12 clinical nontypeable strains.</title>
        <authorList>
            <person name="Hogg J.S."/>
            <person name="Hu F.Z."/>
            <person name="Janto B."/>
            <person name="Boissy R."/>
            <person name="Hayes J."/>
            <person name="Keefe R."/>
            <person name="Post J.C."/>
            <person name="Ehrlich G.D."/>
        </authorList>
    </citation>
    <scope>NUCLEOTIDE SEQUENCE [LARGE SCALE GENOMIC DNA]</scope>
    <source>
        <strain evidence="2 3">R3021</strain>
    </source>
</reference>
<evidence type="ECO:0000313" key="3">
    <source>
        <dbReference type="Proteomes" id="UP000003798"/>
    </source>
</evidence>
<protein>
    <submittedName>
        <fullName evidence="2">ABC transporter ATP-binding protein</fullName>
    </submittedName>
</protein>
<keyword evidence="1" id="KW-1133">Transmembrane helix</keyword>
<evidence type="ECO:0000256" key="1">
    <source>
        <dbReference type="SAM" id="Phobius"/>
    </source>
</evidence>
<dbReference type="EMBL" id="AAZE01000005">
    <property type="protein sequence ID" value="EDJ91123.1"/>
    <property type="molecule type" value="Genomic_DNA"/>
</dbReference>
<keyword evidence="1" id="KW-0472">Membrane</keyword>
<keyword evidence="1" id="KW-0812">Transmembrane</keyword>